<evidence type="ECO:0000313" key="3">
    <source>
        <dbReference type="Proteomes" id="UP000596660"/>
    </source>
</evidence>
<dbReference type="InterPro" id="IPR058942">
    <property type="entry name" value="AT3G52170-like"/>
</dbReference>
<dbReference type="EnsemblPlants" id="AUR62033080-RA">
    <property type="protein sequence ID" value="AUR62033080-RA:cds"/>
    <property type="gene ID" value="AUR62033080"/>
</dbReference>
<feature type="domain" description="AT3G52170-like helix-turn-helix" evidence="1">
    <location>
        <begin position="55"/>
        <end position="103"/>
    </location>
</feature>
<dbReference type="AlphaFoldDB" id="A0A803MP79"/>
<dbReference type="PANTHER" id="PTHR34568">
    <property type="entry name" value="RRM DOMAIN-CONTAINING PROTEIN"/>
    <property type="match status" value="1"/>
</dbReference>
<dbReference type="Proteomes" id="UP000596660">
    <property type="component" value="Unplaced"/>
</dbReference>
<accession>A0A803MP79</accession>
<dbReference type="Pfam" id="PF25896">
    <property type="entry name" value="HTH_AT3G52170"/>
    <property type="match status" value="1"/>
</dbReference>
<evidence type="ECO:0000313" key="2">
    <source>
        <dbReference type="EnsemblPlants" id="AUR62033080-RA:cds"/>
    </source>
</evidence>
<dbReference type="InterPro" id="IPR058941">
    <property type="entry name" value="HTH_AT3G52170-like"/>
</dbReference>
<dbReference type="PANTHER" id="PTHR34568:SF4">
    <property type="entry name" value="OS02G0638000 PROTEIN"/>
    <property type="match status" value="1"/>
</dbReference>
<name>A0A803MP79_CHEQI</name>
<keyword evidence="3" id="KW-1185">Reference proteome</keyword>
<reference evidence="2" key="2">
    <citation type="submission" date="2021-03" db="UniProtKB">
        <authorList>
            <consortium name="EnsemblPlants"/>
        </authorList>
    </citation>
    <scope>IDENTIFICATION</scope>
</reference>
<dbReference type="Gramene" id="AUR62033080-RA">
    <property type="protein sequence ID" value="AUR62033080-RA:cds"/>
    <property type="gene ID" value="AUR62033080"/>
</dbReference>
<sequence length="532" mass="59158">MNFKLLSPLRNRLHTLLRSDVAWSQRRYLGTAATATATSAQEIPNKRRTGKRIPADERKAKVEAYVNKYRVMNSGKFPTTKNVTNQIGGSHYKTKVIIQELEYKSKLPTVARAADKLTILQKAHQNQISEVKAIVDCKLSGKDKRNTVVDDTTSAECYLSYESDKISDQKMIDMSTLIKNHEITAEYESGSEKKADLKLWGEHGRASADMDKSENSRILESCIVPVISTVMESTLASVTLIATSTDDFESPAKSDHSSEVSGMYKNTKSVEVDETSGQAFESNELIRCKVTCVGEISTSIDSKKQVSNPDSAYVEKLVRNEKNKTGEVEKTLDCQVRVGRTVSVDDYHVSAEDDSSDQKEVDNYNCQRMISNPILIKGKEVAVEDICGSEEMTASSAKATATEDSAILLMPSHRIEVPKTSQNATIGNLDEASAPASKCDKLPRVTTTKKHDEVDESQQSSLWGSLKFFASNVISSTVHQQKFIAIPAVAAVRYTRLAYAQTLHRMKFRDYVNLAATQMSQWMKFEDTSETY</sequence>
<reference evidence="2" key="1">
    <citation type="journal article" date="2017" name="Nature">
        <title>The genome of Chenopodium quinoa.</title>
        <authorList>
            <person name="Jarvis D.E."/>
            <person name="Ho Y.S."/>
            <person name="Lightfoot D.J."/>
            <person name="Schmoeckel S.M."/>
            <person name="Li B."/>
            <person name="Borm T.J.A."/>
            <person name="Ohyanagi H."/>
            <person name="Mineta K."/>
            <person name="Michell C.T."/>
            <person name="Saber N."/>
            <person name="Kharbatia N.M."/>
            <person name="Rupper R.R."/>
            <person name="Sharp A.R."/>
            <person name="Dally N."/>
            <person name="Boughton B.A."/>
            <person name="Woo Y.H."/>
            <person name="Gao G."/>
            <person name="Schijlen E.G.W.M."/>
            <person name="Guo X."/>
            <person name="Momin A.A."/>
            <person name="Negrao S."/>
            <person name="Al-Babili S."/>
            <person name="Gehring C."/>
            <person name="Roessner U."/>
            <person name="Jung C."/>
            <person name="Murphy K."/>
            <person name="Arold S.T."/>
            <person name="Gojobori T."/>
            <person name="van der Linden C.G."/>
            <person name="van Loo E.N."/>
            <person name="Jellen E.N."/>
            <person name="Maughan P.J."/>
            <person name="Tester M."/>
        </authorList>
    </citation>
    <scope>NUCLEOTIDE SEQUENCE [LARGE SCALE GENOMIC DNA]</scope>
    <source>
        <strain evidence="2">cv. PI 614886</strain>
    </source>
</reference>
<protein>
    <recommendedName>
        <fullName evidence="1">AT3G52170-like helix-turn-helix domain-containing protein</fullName>
    </recommendedName>
</protein>
<organism evidence="2 3">
    <name type="scientific">Chenopodium quinoa</name>
    <name type="common">Quinoa</name>
    <dbReference type="NCBI Taxonomy" id="63459"/>
    <lineage>
        <taxon>Eukaryota</taxon>
        <taxon>Viridiplantae</taxon>
        <taxon>Streptophyta</taxon>
        <taxon>Embryophyta</taxon>
        <taxon>Tracheophyta</taxon>
        <taxon>Spermatophyta</taxon>
        <taxon>Magnoliopsida</taxon>
        <taxon>eudicotyledons</taxon>
        <taxon>Gunneridae</taxon>
        <taxon>Pentapetalae</taxon>
        <taxon>Caryophyllales</taxon>
        <taxon>Chenopodiaceae</taxon>
        <taxon>Chenopodioideae</taxon>
        <taxon>Atripliceae</taxon>
        <taxon>Chenopodium</taxon>
    </lineage>
</organism>
<evidence type="ECO:0000259" key="1">
    <source>
        <dbReference type="Pfam" id="PF25896"/>
    </source>
</evidence>
<proteinExistence type="predicted"/>